<dbReference type="EMBL" id="MN740760">
    <property type="protein sequence ID" value="QHS81860.1"/>
    <property type="molecule type" value="Genomic_DNA"/>
</dbReference>
<dbReference type="AlphaFoldDB" id="A0A6C0AR12"/>
<name>A0A6C0AR12_9ZZZZ</name>
<proteinExistence type="predicted"/>
<accession>A0A6C0AR12</accession>
<organism evidence="1">
    <name type="scientific">viral metagenome</name>
    <dbReference type="NCBI Taxonomy" id="1070528"/>
    <lineage>
        <taxon>unclassified sequences</taxon>
        <taxon>metagenomes</taxon>
        <taxon>organismal metagenomes</taxon>
    </lineage>
</organism>
<evidence type="ECO:0000313" key="1">
    <source>
        <dbReference type="EMBL" id="QHS81860.1"/>
    </source>
</evidence>
<protein>
    <submittedName>
        <fullName evidence="1">Uncharacterized protein</fullName>
    </submittedName>
</protein>
<reference evidence="1" key="1">
    <citation type="journal article" date="2020" name="Nature">
        <title>Giant virus diversity and host interactions through global metagenomics.</title>
        <authorList>
            <person name="Schulz F."/>
            <person name="Roux S."/>
            <person name="Paez-Espino D."/>
            <person name="Jungbluth S."/>
            <person name="Walsh D.A."/>
            <person name="Denef V.J."/>
            <person name="McMahon K.D."/>
            <person name="Konstantinidis K.T."/>
            <person name="Eloe-Fadrosh E.A."/>
            <person name="Kyrpides N.C."/>
            <person name="Woyke T."/>
        </authorList>
    </citation>
    <scope>NUCLEOTIDE SEQUENCE</scope>
    <source>
        <strain evidence="1">GVMAG-S-1101164-72</strain>
    </source>
</reference>
<sequence length="234" mass="25551">MSVAKSKNSIVATTGNKAEALLCSQANIRAALELHFGKPIKQISQISGRKKADNLIEFDDGTRIPVQNKNGPCDGRGHSVDRRKVSLLTGDTGLHSLLEKICLKKESCAEPVTIPKAVSELCGSLCLLGSDETVKPKYFLHTTMDAEATRITTLSIVESDTFMARVKADMFPVMETKKTCVHLSPNLYFQRKGGGATDHSPDDIQTKLRFSPKPSKAIPHPTDLFSLFTELPLV</sequence>